<evidence type="ECO:0000313" key="3">
    <source>
        <dbReference type="Proteomes" id="UP000823201"/>
    </source>
</evidence>
<keyword evidence="3" id="KW-1185">Reference proteome</keyword>
<gene>
    <name evidence="2" type="ORF">JOC27_002616</name>
</gene>
<dbReference type="EMBL" id="JAFBEV010000036">
    <property type="protein sequence ID" value="MBM7659121.1"/>
    <property type="molecule type" value="Genomic_DNA"/>
</dbReference>
<dbReference type="Proteomes" id="UP000823201">
    <property type="component" value="Unassembled WGS sequence"/>
</dbReference>
<keyword evidence="1" id="KW-1133">Transmembrane helix</keyword>
<sequence>MPSFSDTHNTKSLYLLKTDKKERLKAEQSAFETSSKLYRYLSYQTFVFIQKLIQCAACVLYFRRG</sequence>
<accession>A0ABS2QBC5</accession>
<reference evidence="2 3" key="1">
    <citation type="submission" date="2021-01" db="EMBL/GenBank/DDBJ databases">
        <title>Genomic Encyclopedia of Type Strains, Phase IV (KMG-IV): sequencing the most valuable type-strain genomes for metagenomic binning, comparative biology and taxonomic classification.</title>
        <authorList>
            <person name="Goeker M."/>
        </authorList>
    </citation>
    <scope>NUCLEOTIDE SEQUENCE [LARGE SCALE GENOMIC DNA]</scope>
    <source>
        <strain evidence="2 3">DSM 100968</strain>
    </source>
</reference>
<comment type="caution">
    <text evidence="2">The sequence shown here is derived from an EMBL/GenBank/DDBJ whole genome shotgun (WGS) entry which is preliminary data.</text>
</comment>
<evidence type="ECO:0000313" key="2">
    <source>
        <dbReference type="EMBL" id="MBM7659121.1"/>
    </source>
</evidence>
<feature type="transmembrane region" description="Helical" evidence="1">
    <location>
        <begin position="41"/>
        <end position="62"/>
    </location>
</feature>
<keyword evidence="1" id="KW-0472">Membrane</keyword>
<protein>
    <submittedName>
        <fullName evidence="2">Uncharacterized protein</fullName>
    </submittedName>
</protein>
<name>A0ABS2QBC5_9BACL</name>
<evidence type="ECO:0000256" key="1">
    <source>
        <dbReference type="SAM" id="Phobius"/>
    </source>
</evidence>
<proteinExistence type="predicted"/>
<keyword evidence="1" id="KW-0812">Transmembrane</keyword>
<organism evidence="2 3">
    <name type="scientific">Sporolactobacillus spathodeae</name>
    <dbReference type="NCBI Taxonomy" id="1465502"/>
    <lineage>
        <taxon>Bacteria</taxon>
        <taxon>Bacillati</taxon>
        <taxon>Bacillota</taxon>
        <taxon>Bacilli</taxon>
        <taxon>Bacillales</taxon>
        <taxon>Sporolactobacillaceae</taxon>
        <taxon>Sporolactobacillus</taxon>
    </lineage>
</organism>